<dbReference type="Pfam" id="PF13439">
    <property type="entry name" value="Glyco_transf_4"/>
    <property type="match status" value="1"/>
</dbReference>
<dbReference type="Pfam" id="PF00534">
    <property type="entry name" value="Glycos_transf_1"/>
    <property type="match status" value="1"/>
</dbReference>
<organism evidence="3 4">
    <name type="scientific">Candidatus Shapirobacteria bacterium CG_4_9_14_0_2_um_filter_39_11</name>
    <dbReference type="NCBI Taxonomy" id="1974478"/>
    <lineage>
        <taxon>Bacteria</taxon>
        <taxon>Candidatus Shapironibacteriota</taxon>
    </lineage>
</organism>
<accession>A0A2M8ETE3</accession>
<gene>
    <name evidence="3" type="ORF">CO054_00355</name>
</gene>
<dbReference type="InterPro" id="IPR001296">
    <property type="entry name" value="Glyco_trans_1"/>
</dbReference>
<dbReference type="CDD" id="cd03801">
    <property type="entry name" value="GT4_PimA-like"/>
    <property type="match status" value="1"/>
</dbReference>
<evidence type="ECO:0000313" key="4">
    <source>
        <dbReference type="Proteomes" id="UP000229816"/>
    </source>
</evidence>
<dbReference type="AlphaFoldDB" id="A0A2M8ETE3"/>
<dbReference type="PANTHER" id="PTHR12526">
    <property type="entry name" value="GLYCOSYLTRANSFERASE"/>
    <property type="match status" value="1"/>
</dbReference>
<dbReference type="Gene3D" id="3.40.50.2000">
    <property type="entry name" value="Glycogen Phosphorylase B"/>
    <property type="match status" value="2"/>
</dbReference>
<evidence type="ECO:0000259" key="1">
    <source>
        <dbReference type="Pfam" id="PF00534"/>
    </source>
</evidence>
<dbReference type="GO" id="GO:0016757">
    <property type="term" value="F:glycosyltransferase activity"/>
    <property type="evidence" value="ECO:0007669"/>
    <property type="project" value="InterPro"/>
</dbReference>
<dbReference type="InterPro" id="IPR028098">
    <property type="entry name" value="Glyco_trans_4-like_N"/>
</dbReference>
<evidence type="ECO:0008006" key="5">
    <source>
        <dbReference type="Google" id="ProtNLM"/>
    </source>
</evidence>
<name>A0A2M8ETE3_9BACT</name>
<sequence>MKIAVVRGKHLNKYEMQFYEPLAKKHQLVGFGSLHPFHDKFAFPVVKLPSPMDLPEFPFKMPILNRLFIDAQYLFGLEEKLKGFDIAHSAETYMHFTQQCLNAKKKGYVKKVVATVFENIPFANEGIWGRKMFKQRAIKELDHLVAISERSKEALILEGCEEKKITVINQHVDTAAFKPGVEHRTNNIEQRKIKFNILFAGRLELYKGVYEVIFAAKKLLTDPELKDYDLTFTLVGDGTEKAKLLELEERMGITEKVVHKIVSYNKMPEEYQKADIFTAPSRATRHWQEQFSTVLLEAQASGLPVVTTRSGAIEENVGEAALLVQPADFYSLAEGIKKLILDPELRMKLAQKARERVVKYFDISLGAKKLLEVYQKVL</sequence>
<reference evidence="4" key="1">
    <citation type="submission" date="2017-09" db="EMBL/GenBank/DDBJ databases">
        <title>Depth-based differentiation of microbial function through sediment-hosted aquifers and enrichment of novel symbionts in the deep terrestrial subsurface.</title>
        <authorList>
            <person name="Probst A.J."/>
            <person name="Ladd B."/>
            <person name="Jarett J.K."/>
            <person name="Geller-Mcgrath D.E."/>
            <person name="Sieber C.M.K."/>
            <person name="Emerson J.B."/>
            <person name="Anantharaman K."/>
            <person name="Thomas B.C."/>
            <person name="Malmstrom R."/>
            <person name="Stieglmeier M."/>
            <person name="Klingl A."/>
            <person name="Woyke T."/>
            <person name="Ryan C.M."/>
            <person name="Banfield J.F."/>
        </authorList>
    </citation>
    <scope>NUCLEOTIDE SEQUENCE [LARGE SCALE GENOMIC DNA]</scope>
</reference>
<feature type="domain" description="Glycosyl transferase family 1" evidence="1">
    <location>
        <begin position="194"/>
        <end position="356"/>
    </location>
</feature>
<feature type="domain" description="Glycosyltransferase subfamily 4-like N-terminal" evidence="2">
    <location>
        <begin position="61"/>
        <end position="175"/>
    </location>
</feature>
<dbReference type="EMBL" id="PFSF01000009">
    <property type="protein sequence ID" value="PJC28397.1"/>
    <property type="molecule type" value="Genomic_DNA"/>
</dbReference>
<dbReference type="Proteomes" id="UP000229816">
    <property type="component" value="Unassembled WGS sequence"/>
</dbReference>
<proteinExistence type="predicted"/>
<comment type="caution">
    <text evidence="3">The sequence shown here is derived from an EMBL/GenBank/DDBJ whole genome shotgun (WGS) entry which is preliminary data.</text>
</comment>
<evidence type="ECO:0000313" key="3">
    <source>
        <dbReference type="EMBL" id="PJC28397.1"/>
    </source>
</evidence>
<evidence type="ECO:0000259" key="2">
    <source>
        <dbReference type="Pfam" id="PF13439"/>
    </source>
</evidence>
<protein>
    <recommendedName>
        <fullName evidence="5">Glycosyl transferase family 1 domain-containing protein</fullName>
    </recommendedName>
</protein>
<dbReference type="PANTHER" id="PTHR12526:SF634">
    <property type="entry name" value="BLL3361 PROTEIN"/>
    <property type="match status" value="1"/>
</dbReference>
<dbReference type="SUPFAM" id="SSF53756">
    <property type="entry name" value="UDP-Glycosyltransferase/glycogen phosphorylase"/>
    <property type="match status" value="1"/>
</dbReference>